<evidence type="ECO:0000313" key="3">
    <source>
        <dbReference type="RefSeq" id="XP_026190410.1"/>
    </source>
</evidence>
<organism evidence="2 3">
    <name type="scientific">Cyclospora cayetanensis</name>
    <dbReference type="NCBI Taxonomy" id="88456"/>
    <lineage>
        <taxon>Eukaryota</taxon>
        <taxon>Sar</taxon>
        <taxon>Alveolata</taxon>
        <taxon>Apicomplexa</taxon>
        <taxon>Conoidasida</taxon>
        <taxon>Coccidia</taxon>
        <taxon>Eucoccidiorida</taxon>
        <taxon>Eimeriorina</taxon>
        <taxon>Eimeriidae</taxon>
        <taxon>Cyclospora</taxon>
    </lineage>
</organism>
<keyword evidence="2" id="KW-1185">Reference proteome</keyword>
<dbReference type="Proteomes" id="UP000515125">
    <property type="component" value="Unplaced"/>
</dbReference>
<name>A0A6P6RTI4_9EIME</name>
<reference evidence="3" key="1">
    <citation type="submission" date="2025-08" db="UniProtKB">
        <authorList>
            <consortium name="RefSeq"/>
        </authorList>
    </citation>
    <scope>IDENTIFICATION</scope>
</reference>
<accession>A0A6P6RTI4</accession>
<evidence type="ECO:0000256" key="1">
    <source>
        <dbReference type="SAM" id="MobiDB-lite"/>
    </source>
</evidence>
<protein>
    <submittedName>
        <fullName evidence="3">Uncharacterized protein LOC34618289</fullName>
    </submittedName>
</protein>
<dbReference type="AlphaFoldDB" id="A0A6P6RTI4"/>
<feature type="region of interest" description="Disordered" evidence="1">
    <location>
        <begin position="1"/>
        <end position="37"/>
    </location>
</feature>
<gene>
    <name evidence="3" type="primary">LOC34618289</name>
</gene>
<dbReference type="RefSeq" id="XP_026190410.1">
    <property type="nucleotide sequence ID" value="XM_026334625.1"/>
</dbReference>
<evidence type="ECO:0000313" key="2">
    <source>
        <dbReference type="Proteomes" id="UP000515125"/>
    </source>
</evidence>
<sequence>MDALSAHIPEDGTNNQLAEEGLQGSQEGQQNNQESSNLVALSFTEAEEKKHKRKLQEFRQYLVDTRVVPVLMWSSWYYHDELLYSVLLNMQQGESLPADPQQVLIDHFGEYRDPILDVVEELTSTKESLMAERAQMEDVLTALGEY</sequence>
<dbReference type="GeneID" id="34618289"/>
<dbReference type="OrthoDB" id="328377at2759"/>
<proteinExistence type="predicted"/>
<feature type="compositionally biased region" description="Low complexity" evidence="1">
    <location>
        <begin position="16"/>
        <end position="37"/>
    </location>
</feature>